<gene>
    <name evidence="1" type="ORF">CEXT_815811</name>
</gene>
<sequence length="106" mass="12768">METRSSREFSIKPTTKKTFRRVDKRTFVSKRKGINCKYKKANKKNIRSKQTNKRKFFGKGRKHFNLSKQTACIFGKTFQFHFSAKRVNCLFCSWGNLFLVFRMIRR</sequence>
<name>A0AAV4YA62_CAEEX</name>
<dbReference type="EMBL" id="BPLR01019072">
    <property type="protein sequence ID" value="GIZ04366.1"/>
    <property type="molecule type" value="Genomic_DNA"/>
</dbReference>
<evidence type="ECO:0000313" key="1">
    <source>
        <dbReference type="EMBL" id="GIZ04366.1"/>
    </source>
</evidence>
<protein>
    <recommendedName>
        <fullName evidence="3">Ribosomal protein L32</fullName>
    </recommendedName>
</protein>
<reference evidence="1 2" key="1">
    <citation type="submission" date="2021-06" db="EMBL/GenBank/DDBJ databases">
        <title>Caerostris extrusa draft genome.</title>
        <authorList>
            <person name="Kono N."/>
            <person name="Arakawa K."/>
        </authorList>
    </citation>
    <scope>NUCLEOTIDE SEQUENCE [LARGE SCALE GENOMIC DNA]</scope>
</reference>
<organism evidence="1 2">
    <name type="scientific">Caerostris extrusa</name>
    <name type="common">Bark spider</name>
    <name type="synonym">Caerostris bankana</name>
    <dbReference type="NCBI Taxonomy" id="172846"/>
    <lineage>
        <taxon>Eukaryota</taxon>
        <taxon>Metazoa</taxon>
        <taxon>Ecdysozoa</taxon>
        <taxon>Arthropoda</taxon>
        <taxon>Chelicerata</taxon>
        <taxon>Arachnida</taxon>
        <taxon>Araneae</taxon>
        <taxon>Araneomorphae</taxon>
        <taxon>Entelegynae</taxon>
        <taxon>Araneoidea</taxon>
        <taxon>Araneidae</taxon>
        <taxon>Caerostris</taxon>
    </lineage>
</organism>
<evidence type="ECO:0000313" key="2">
    <source>
        <dbReference type="Proteomes" id="UP001054945"/>
    </source>
</evidence>
<dbReference type="Proteomes" id="UP001054945">
    <property type="component" value="Unassembled WGS sequence"/>
</dbReference>
<proteinExistence type="predicted"/>
<dbReference type="AlphaFoldDB" id="A0AAV4YA62"/>
<evidence type="ECO:0008006" key="3">
    <source>
        <dbReference type="Google" id="ProtNLM"/>
    </source>
</evidence>
<comment type="caution">
    <text evidence="1">The sequence shown here is derived from an EMBL/GenBank/DDBJ whole genome shotgun (WGS) entry which is preliminary data.</text>
</comment>
<keyword evidence="2" id="KW-1185">Reference proteome</keyword>
<accession>A0AAV4YA62</accession>